<dbReference type="AlphaFoldDB" id="A0A0E9WQC1"/>
<organism evidence="1">
    <name type="scientific">Anguilla anguilla</name>
    <name type="common">European freshwater eel</name>
    <name type="synonym">Muraena anguilla</name>
    <dbReference type="NCBI Taxonomy" id="7936"/>
    <lineage>
        <taxon>Eukaryota</taxon>
        <taxon>Metazoa</taxon>
        <taxon>Chordata</taxon>
        <taxon>Craniata</taxon>
        <taxon>Vertebrata</taxon>
        <taxon>Euteleostomi</taxon>
        <taxon>Actinopterygii</taxon>
        <taxon>Neopterygii</taxon>
        <taxon>Teleostei</taxon>
        <taxon>Anguilliformes</taxon>
        <taxon>Anguillidae</taxon>
        <taxon>Anguilla</taxon>
    </lineage>
</organism>
<sequence>MVPKGILYLISSLHGLYQCVVMFAPFKGSEKKEDNIGRNPFDILFFPSGIHLVLTRSWHTHMSAFRF</sequence>
<reference evidence="1" key="2">
    <citation type="journal article" date="2015" name="Fish Shellfish Immunol.">
        <title>Early steps in the European eel (Anguilla anguilla)-Vibrio vulnificus interaction in the gills: Role of the RtxA13 toxin.</title>
        <authorList>
            <person name="Callol A."/>
            <person name="Pajuelo D."/>
            <person name="Ebbesson L."/>
            <person name="Teles M."/>
            <person name="MacKenzie S."/>
            <person name="Amaro C."/>
        </authorList>
    </citation>
    <scope>NUCLEOTIDE SEQUENCE</scope>
</reference>
<accession>A0A0E9WQC1</accession>
<dbReference type="EMBL" id="GBXM01015953">
    <property type="protein sequence ID" value="JAH92624.1"/>
    <property type="molecule type" value="Transcribed_RNA"/>
</dbReference>
<proteinExistence type="predicted"/>
<name>A0A0E9WQC1_ANGAN</name>
<evidence type="ECO:0000313" key="1">
    <source>
        <dbReference type="EMBL" id="JAH92624.1"/>
    </source>
</evidence>
<protein>
    <submittedName>
        <fullName evidence="1">Uncharacterized protein</fullName>
    </submittedName>
</protein>
<reference evidence="1" key="1">
    <citation type="submission" date="2014-11" db="EMBL/GenBank/DDBJ databases">
        <authorList>
            <person name="Amaro Gonzalez C."/>
        </authorList>
    </citation>
    <scope>NUCLEOTIDE SEQUENCE</scope>
</reference>